<accession>A0A1I2PFS1</accession>
<evidence type="ECO:0000256" key="2">
    <source>
        <dbReference type="ARBA" id="ARBA00005989"/>
    </source>
</evidence>
<dbReference type="InterPro" id="IPR050894">
    <property type="entry name" value="EfeM/EfeO_iron_uptake"/>
</dbReference>
<feature type="domain" description="EfeO-type cupredoxin-like" evidence="7">
    <location>
        <begin position="45"/>
        <end position="127"/>
    </location>
</feature>
<feature type="region of interest" description="Disordered" evidence="4">
    <location>
        <begin position="28"/>
        <end position="48"/>
    </location>
</feature>
<keyword evidence="3 5" id="KW-0732">Signal</keyword>
<comment type="similarity">
    <text evidence="2">Belongs to the EfeM/EfeO family.</text>
</comment>
<reference evidence="9 10" key="1">
    <citation type="submission" date="2016-10" db="EMBL/GenBank/DDBJ databases">
        <authorList>
            <person name="de Groot N.N."/>
        </authorList>
    </citation>
    <scope>NUCLEOTIDE SEQUENCE [LARGE SCALE GENOMIC DNA]</scope>
    <source>
        <strain evidence="9 10">CPCC 202808</strain>
    </source>
</reference>
<comment type="subcellular location">
    <subcellularLocation>
        <location evidence="1">Periplasm</location>
    </subcellularLocation>
</comment>
<dbReference type="InterPro" id="IPR038352">
    <property type="entry name" value="Imelysin_sf"/>
</dbReference>
<feature type="signal peptide" evidence="5">
    <location>
        <begin position="1"/>
        <end position="26"/>
    </location>
</feature>
<dbReference type="Pfam" id="PF09375">
    <property type="entry name" value="Peptidase_M75"/>
    <property type="match status" value="1"/>
</dbReference>
<protein>
    <submittedName>
        <fullName evidence="9">Iron uptake system component EfeO</fullName>
    </submittedName>
</protein>
<dbReference type="GO" id="GO:0042597">
    <property type="term" value="C:periplasmic space"/>
    <property type="evidence" value="ECO:0007669"/>
    <property type="project" value="UniProtKB-SubCell"/>
</dbReference>
<dbReference type="PANTHER" id="PTHR39192:SF1">
    <property type="entry name" value="IRON UPTAKE SYSTEM COMPONENT EFEO"/>
    <property type="match status" value="1"/>
</dbReference>
<dbReference type="RefSeq" id="WP_092882580.1">
    <property type="nucleotide sequence ID" value="NZ_FOOI01000004.1"/>
</dbReference>
<dbReference type="PANTHER" id="PTHR39192">
    <property type="entry name" value="IRON UPTAKE SYSTEM COMPONENT EFEO"/>
    <property type="match status" value="1"/>
</dbReference>
<proteinExistence type="inferred from homology"/>
<keyword evidence="11" id="KW-1185">Reference proteome</keyword>
<dbReference type="InterPro" id="IPR053377">
    <property type="entry name" value="Iron_uptake_EfeM/EfeO"/>
</dbReference>
<evidence type="ECO:0000313" key="8">
    <source>
        <dbReference type="EMBL" id="NYH83657.1"/>
    </source>
</evidence>
<dbReference type="Gene3D" id="1.20.1420.20">
    <property type="entry name" value="M75 peptidase, HXXE motif"/>
    <property type="match status" value="1"/>
</dbReference>
<reference evidence="8 11" key="2">
    <citation type="submission" date="2020-07" db="EMBL/GenBank/DDBJ databases">
        <title>Sequencing the genomes of 1000 actinobacteria strains.</title>
        <authorList>
            <person name="Klenk H.-P."/>
        </authorList>
    </citation>
    <scope>NUCLEOTIDE SEQUENCE [LARGE SCALE GENOMIC DNA]</scope>
    <source>
        <strain evidence="8 11">DSM 45117</strain>
    </source>
</reference>
<evidence type="ECO:0000259" key="6">
    <source>
        <dbReference type="Pfam" id="PF09375"/>
    </source>
</evidence>
<dbReference type="OrthoDB" id="7348379at2"/>
<evidence type="ECO:0000256" key="3">
    <source>
        <dbReference type="ARBA" id="ARBA00022729"/>
    </source>
</evidence>
<name>A0A1I2PFS1_9ACTN</name>
<dbReference type="PROSITE" id="PS51257">
    <property type="entry name" value="PROKAR_LIPOPROTEIN"/>
    <property type="match status" value="1"/>
</dbReference>
<dbReference type="EMBL" id="JACBZA010000001">
    <property type="protein sequence ID" value="NYH83657.1"/>
    <property type="molecule type" value="Genomic_DNA"/>
</dbReference>
<dbReference type="EMBL" id="FOOI01000004">
    <property type="protein sequence ID" value="SFG13989.1"/>
    <property type="molecule type" value="Genomic_DNA"/>
</dbReference>
<feature type="domain" description="Imelysin-like" evidence="6">
    <location>
        <begin position="158"/>
        <end position="393"/>
    </location>
</feature>
<dbReference type="Pfam" id="PF13473">
    <property type="entry name" value="Cupredoxin_1"/>
    <property type="match status" value="1"/>
</dbReference>
<dbReference type="Proteomes" id="UP000533017">
    <property type="component" value="Unassembled WGS sequence"/>
</dbReference>
<dbReference type="InterPro" id="IPR034981">
    <property type="entry name" value="Imelysin-like_EfeO/Algp7"/>
</dbReference>
<dbReference type="InterPro" id="IPR018976">
    <property type="entry name" value="Imelysin-like"/>
</dbReference>
<dbReference type="NCBIfam" id="NF041757">
    <property type="entry name" value="EfeO"/>
    <property type="match status" value="1"/>
</dbReference>
<evidence type="ECO:0000313" key="9">
    <source>
        <dbReference type="EMBL" id="SFG13989.1"/>
    </source>
</evidence>
<evidence type="ECO:0000256" key="4">
    <source>
        <dbReference type="SAM" id="MobiDB-lite"/>
    </source>
</evidence>
<gene>
    <name evidence="8" type="ORF">FHR37_002508</name>
    <name evidence="9" type="ORF">SAMN05421678_10491</name>
</gene>
<dbReference type="AlphaFoldDB" id="A0A1I2PFS1"/>
<feature type="chain" id="PRO_5011721825" evidence="5">
    <location>
        <begin position="27"/>
        <end position="399"/>
    </location>
</feature>
<dbReference type="CDD" id="cd14656">
    <property type="entry name" value="Imelysin-like_EfeO"/>
    <property type="match status" value="1"/>
</dbReference>
<organism evidence="9 10">
    <name type="scientific">Actinopolymorpha cephalotaxi</name>
    <dbReference type="NCBI Taxonomy" id="504797"/>
    <lineage>
        <taxon>Bacteria</taxon>
        <taxon>Bacillati</taxon>
        <taxon>Actinomycetota</taxon>
        <taxon>Actinomycetes</taxon>
        <taxon>Propionibacteriales</taxon>
        <taxon>Actinopolymorphaceae</taxon>
        <taxon>Actinopolymorpha</taxon>
    </lineage>
</organism>
<evidence type="ECO:0000256" key="5">
    <source>
        <dbReference type="SAM" id="SignalP"/>
    </source>
</evidence>
<dbReference type="InterPro" id="IPR028096">
    <property type="entry name" value="EfeO_Cupredoxin"/>
</dbReference>
<dbReference type="Proteomes" id="UP000199052">
    <property type="component" value="Unassembled WGS sequence"/>
</dbReference>
<evidence type="ECO:0000313" key="11">
    <source>
        <dbReference type="Proteomes" id="UP000533017"/>
    </source>
</evidence>
<sequence>MPFPKRPAAPAVLCALAATTVLLASAGCTSNEPQPSADRGDGGRAKGGITVSASDDTCAVSATSAKSGTLVFEVTNDGSKVTEFYLYRADGTAIAGEVENIGPGLTRRLVVRAQPGTYTTACKPGMSGEGIRARFTVTGSGTANAGADQRLLDQAAGRYRAYVTGEVGKLLGGTKQFVTAYKAGEYDRARELYAPVRAHWERIEPVAESFGDLDPKMDLREADLAEGQTWTGWHLLEKDLWWPAGAPASKRLTDPERAKYADQLLADTRDLHARVATLKYQPDQMANGAKELLDEVATGKVTGEEEIWSHTDLYDFQANVEGARVAFDSLRPVVNTKDPALGRVIEQRFTALQKDLDRYRRGDGFVSYTDLSKAQVKRLSDSVNALAEPLSRLTAAVLV</sequence>
<dbReference type="STRING" id="504797.SAMN05421678_10491"/>
<evidence type="ECO:0000256" key="1">
    <source>
        <dbReference type="ARBA" id="ARBA00004418"/>
    </source>
</evidence>
<evidence type="ECO:0000259" key="7">
    <source>
        <dbReference type="Pfam" id="PF13473"/>
    </source>
</evidence>
<evidence type="ECO:0000313" key="10">
    <source>
        <dbReference type="Proteomes" id="UP000199052"/>
    </source>
</evidence>